<proteinExistence type="predicted"/>
<keyword evidence="2" id="KW-1185">Reference proteome</keyword>
<evidence type="ECO:0000313" key="1">
    <source>
        <dbReference type="EMBL" id="UNK46211.1"/>
    </source>
</evidence>
<dbReference type="RefSeq" id="WP_241914280.1">
    <property type="nucleotide sequence ID" value="NZ_CP093326.1"/>
</dbReference>
<sequence length="215" mass="22907">MQSSNKQLLAEEGDFKFYSLVPVAGSAESSGGSLCVVIQKGTQEAVGCSGPTPYMGWEVDGNPGLLEAKLVFDGYNAGKEVAEGWRYLHKNLLVRGQNDPQPRMAVLDAPEEPSDTLTADAKHLFGVKADSARLLVKDDDRAFYAAIPNDPDKGDICVVVENLKADTASAGCGDLPSVELGAAGVKAKLVVDDYDASKELAEGWRQLHENLLVTP</sequence>
<reference evidence="1 2" key="1">
    <citation type="submission" date="2022-03" db="EMBL/GenBank/DDBJ databases">
        <title>Isotopic signatures of nitrous oxide derived from detoxification processes.</title>
        <authorList>
            <person name="Behrendt U."/>
            <person name="Buchen C."/>
            <person name="Well R."/>
            <person name="Ulrich A."/>
            <person name="Rohe L."/>
            <person name="Kolb S."/>
            <person name="Schloter M."/>
            <person name="Horn M.A."/>
            <person name="Augustin J."/>
        </authorList>
    </citation>
    <scope>NUCLEOTIDE SEQUENCE [LARGE SCALE GENOMIC DNA]</scope>
    <source>
        <strain evidence="1 2">S4-C24</strain>
    </source>
</reference>
<evidence type="ECO:0000313" key="2">
    <source>
        <dbReference type="Proteomes" id="UP000829069"/>
    </source>
</evidence>
<dbReference type="Proteomes" id="UP000829069">
    <property type="component" value="Chromosome"/>
</dbReference>
<protein>
    <submittedName>
        <fullName evidence="1">Uncharacterized protein</fullName>
    </submittedName>
</protein>
<organism evidence="1 2">
    <name type="scientific">Arthrobacter sulfonylureivorans</name>
    <dbReference type="NCBI Taxonomy" id="2486855"/>
    <lineage>
        <taxon>Bacteria</taxon>
        <taxon>Bacillati</taxon>
        <taxon>Actinomycetota</taxon>
        <taxon>Actinomycetes</taxon>
        <taxon>Micrococcales</taxon>
        <taxon>Micrococcaceae</taxon>
        <taxon>Arthrobacter</taxon>
    </lineage>
</organism>
<accession>A0ABY3W9Q1</accession>
<name>A0ABY3W9Q1_9MICC</name>
<dbReference type="EMBL" id="CP093326">
    <property type="protein sequence ID" value="UNK46211.1"/>
    <property type="molecule type" value="Genomic_DNA"/>
</dbReference>
<gene>
    <name evidence="1" type="ORF">MNQ99_02245</name>
</gene>